<protein>
    <submittedName>
        <fullName evidence="8">Uncharacterized protein</fullName>
    </submittedName>
</protein>
<dbReference type="InterPro" id="IPR013249">
    <property type="entry name" value="RNA_pol_sigma70_r4_t2"/>
</dbReference>
<keyword evidence="9" id="KW-1185">Reference proteome</keyword>
<evidence type="ECO:0000256" key="4">
    <source>
        <dbReference type="ARBA" id="ARBA00023125"/>
    </source>
</evidence>
<keyword evidence="3" id="KW-0731">Sigma factor</keyword>
<keyword evidence="4" id="KW-0238">DNA-binding</keyword>
<dbReference type="InterPro" id="IPR013324">
    <property type="entry name" value="RNA_pol_sigma_r3/r4-like"/>
</dbReference>
<keyword evidence="5" id="KW-0804">Transcription</keyword>
<dbReference type="InterPro" id="IPR013325">
    <property type="entry name" value="RNA_pol_sigma_r2"/>
</dbReference>
<evidence type="ECO:0000256" key="3">
    <source>
        <dbReference type="ARBA" id="ARBA00023082"/>
    </source>
</evidence>
<dbReference type="InterPro" id="IPR007627">
    <property type="entry name" value="RNA_pol_sigma70_r2"/>
</dbReference>
<dbReference type="Pfam" id="PF04542">
    <property type="entry name" value="Sigma70_r2"/>
    <property type="match status" value="1"/>
</dbReference>
<dbReference type="Pfam" id="PF08281">
    <property type="entry name" value="Sigma70_r4_2"/>
    <property type="match status" value="1"/>
</dbReference>
<sequence>MMKNPKEDLLLDALNGNINAFQSLFAEFQPQLKSYLYRLLANRNDAEDITHDTFIKTYDKLKTFKSQASLKTWVFQIATSIAYNYLKRRQRWVPNVSEKAKSLVQNNEELAGKIVKVAQTSEYGKYEIKEHIDTCFTCIAKNLPIENQIALILKDIYDFSIKDICLILEKSEGIVKYLLQNARGSMTDIFDNRCALVNKKGACNQCSELNGWFNPKQNQQQELLKLDLVKKSKKYNREELFKLRTNLVKAIDPLKSDGHELQNILLKCNQMAMGEIDINNSII</sequence>
<dbReference type="SUPFAM" id="SSF88946">
    <property type="entry name" value="Sigma2 domain of RNA polymerase sigma factors"/>
    <property type="match status" value="1"/>
</dbReference>
<feature type="domain" description="RNA polymerase sigma-70 region 2" evidence="6">
    <location>
        <begin position="24"/>
        <end position="91"/>
    </location>
</feature>
<reference evidence="8 9" key="1">
    <citation type="journal article" date="2019" name="Int. J. Syst. Evol. Microbiol.">
        <title>The Global Catalogue of Microorganisms (GCM) 10K type strain sequencing project: providing services to taxonomists for standard genome sequencing and annotation.</title>
        <authorList>
            <consortium name="The Broad Institute Genomics Platform"/>
            <consortium name="The Broad Institute Genome Sequencing Center for Infectious Disease"/>
            <person name="Wu L."/>
            <person name="Ma J."/>
        </authorList>
    </citation>
    <scope>NUCLEOTIDE SEQUENCE [LARGE SCALE GENOMIC DNA]</scope>
    <source>
        <strain evidence="8 9">JCM 16082</strain>
    </source>
</reference>
<comment type="similarity">
    <text evidence="1">Belongs to the sigma-70 factor family. ECF subfamily.</text>
</comment>
<evidence type="ECO:0000259" key="7">
    <source>
        <dbReference type="Pfam" id="PF08281"/>
    </source>
</evidence>
<evidence type="ECO:0000256" key="2">
    <source>
        <dbReference type="ARBA" id="ARBA00023015"/>
    </source>
</evidence>
<feature type="domain" description="RNA polymerase sigma factor 70 region 4 type 2" evidence="7">
    <location>
        <begin position="141"/>
        <end position="183"/>
    </location>
</feature>
<organism evidence="8 9">
    <name type="scientific">Gangjinia marincola</name>
    <dbReference type="NCBI Taxonomy" id="578463"/>
    <lineage>
        <taxon>Bacteria</taxon>
        <taxon>Pseudomonadati</taxon>
        <taxon>Bacteroidota</taxon>
        <taxon>Flavobacteriia</taxon>
        <taxon>Flavobacteriales</taxon>
        <taxon>Flavobacteriaceae</taxon>
        <taxon>Gangjinia</taxon>
    </lineage>
</organism>
<gene>
    <name evidence="8" type="ORF">GCM10009117_24190</name>
</gene>
<dbReference type="NCBIfam" id="TIGR02937">
    <property type="entry name" value="sigma70-ECF"/>
    <property type="match status" value="1"/>
</dbReference>
<comment type="caution">
    <text evidence="8">The sequence shown here is derived from an EMBL/GenBank/DDBJ whole genome shotgun (WGS) entry which is preliminary data.</text>
</comment>
<evidence type="ECO:0000256" key="5">
    <source>
        <dbReference type="ARBA" id="ARBA00023163"/>
    </source>
</evidence>
<dbReference type="Gene3D" id="1.10.1740.10">
    <property type="match status" value="1"/>
</dbReference>
<proteinExistence type="inferred from homology"/>
<dbReference type="PANTHER" id="PTHR43133:SF8">
    <property type="entry name" value="RNA POLYMERASE SIGMA FACTOR HI_1459-RELATED"/>
    <property type="match status" value="1"/>
</dbReference>
<evidence type="ECO:0000256" key="1">
    <source>
        <dbReference type="ARBA" id="ARBA00010641"/>
    </source>
</evidence>
<evidence type="ECO:0000259" key="6">
    <source>
        <dbReference type="Pfam" id="PF04542"/>
    </source>
</evidence>
<evidence type="ECO:0000313" key="8">
    <source>
        <dbReference type="EMBL" id="GAA0873272.1"/>
    </source>
</evidence>
<dbReference type="InterPro" id="IPR014284">
    <property type="entry name" value="RNA_pol_sigma-70_dom"/>
</dbReference>
<name>A0ABN1MJK2_9FLAO</name>
<dbReference type="PANTHER" id="PTHR43133">
    <property type="entry name" value="RNA POLYMERASE ECF-TYPE SIGMA FACTO"/>
    <property type="match status" value="1"/>
</dbReference>
<dbReference type="Proteomes" id="UP001500507">
    <property type="component" value="Unassembled WGS sequence"/>
</dbReference>
<dbReference type="EMBL" id="BAAAFG010000016">
    <property type="protein sequence ID" value="GAA0873272.1"/>
    <property type="molecule type" value="Genomic_DNA"/>
</dbReference>
<accession>A0ABN1MJK2</accession>
<keyword evidence="2" id="KW-0805">Transcription regulation</keyword>
<dbReference type="SUPFAM" id="SSF88659">
    <property type="entry name" value="Sigma3 and sigma4 domains of RNA polymerase sigma factors"/>
    <property type="match status" value="1"/>
</dbReference>
<evidence type="ECO:0000313" key="9">
    <source>
        <dbReference type="Proteomes" id="UP001500507"/>
    </source>
</evidence>
<dbReference type="InterPro" id="IPR039425">
    <property type="entry name" value="RNA_pol_sigma-70-like"/>
</dbReference>